<name>A0ABD5NWK3_9EURY</name>
<dbReference type="AlphaFoldDB" id="A0ABD5NWK3"/>
<evidence type="ECO:0000313" key="2">
    <source>
        <dbReference type="EMBL" id="MFC4246469.1"/>
    </source>
</evidence>
<gene>
    <name evidence="2" type="ORF">ACFOZ7_05590</name>
</gene>
<feature type="compositionally biased region" description="Polar residues" evidence="1">
    <location>
        <begin position="95"/>
        <end position="111"/>
    </location>
</feature>
<evidence type="ECO:0000256" key="1">
    <source>
        <dbReference type="SAM" id="MobiDB-lite"/>
    </source>
</evidence>
<accession>A0ABD5NWK3</accession>
<protein>
    <submittedName>
        <fullName evidence="2">Uncharacterized protein</fullName>
    </submittedName>
</protein>
<proteinExistence type="predicted"/>
<dbReference type="GeneID" id="71854751"/>
<feature type="region of interest" description="Disordered" evidence="1">
    <location>
        <begin position="95"/>
        <end position="119"/>
    </location>
</feature>
<sequence length="171" mass="17804">MSWAVRGTRAGVSGGRRLVGRLGRYIDESDDAARAAARGGDEATDSGKSAARWWATRGAGAAGAAGAGGLAWRQQDVWRDQASAREAEAYADMSQFQADAATATNGNSGSDDGTETDPKPLLEKLRDAIPGVETIQDTIVVLIVLAIVLHFVLNRSNALPNSPVVIAGGDR</sequence>
<dbReference type="Proteomes" id="UP001595821">
    <property type="component" value="Unassembled WGS sequence"/>
</dbReference>
<evidence type="ECO:0000313" key="3">
    <source>
        <dbReference type="Proteomes" id="UP001595821"/>
    </source>
</evidence>
<comment type="caution">
    <text evidence="2">The sequence shown here is derived from an EMBL/GenBank/DDBJ whole genome shotgun (WGS) entry which is preliminary data.</text>
</comment>
<dbReference type="EMBL" id="JBHSDJ010000013">
    <property type="protein sequence ID" value="MFC4246469.1"/>
    <property type="molecule type" value="Genomic_DNA"/>
</dbReference>
<organism evidence="2 3">
    <name type="scientific">Natribaculum luteum</name>
    <dbReference type="NCBI Taxonomy" id="1586232"/>
    <lineage>
        <taxon>Archaea</taxon>
        <taxon>Methanobacteriati</taxon>
        <taxon>Methanobacteriota</taxon>
        <taxon>Stenosarchaea group</taxon>
        <taxon>Halobacteria</taxon>
        <taxon>Halobacteriales</taxon>
        <taxon>Natrialbaceae</taxon>
        <taxon>Natribaculum</taxon>
    </lineage>
</organism>
<dbReference type="RefSeq" id="WP_246966986.1">
    <property type="nucleotide sequence ID" value="NZ_CP095397.1"/>
</dbReference>
<reference evidence="2 3" key="1">
    <citation type="journal article" date="2014" name="Int. J. Syst. Evol. Microbiol.">
        <title>Complete genome sequence of Corynebacterium casei LMG S-19264T (=DSM 44701T), isolated from a smear-ripened cheese.</title>
        <authorList>
            <consortium name="US DOE Joint Genome Institute (JGI-PGF)"/>
            <person name="Walter F."/>
            <person name="Albersmeier A."/>
            <person name="Kalinowski J."/>
            <person name="Ruckert C."/>
        </authorList>
    </citation>
    <scope>NUCLEOTIDE SEQUENCE [LARGE SCALE GENOMIC DNA]</scope>
    <source>
        <strain evidence="2 3">IBRC-M 10912</strain>
    </source>
</reference>